<evidence type="ECO:0000313" key="1">
    <source>
        <dbReference type="EMBL" id="UXC16921.1"/>
    </source>
</evidence>
<dbReference type="RefSeq" id="WP_260718388.1">
    <property type="nucleotide sequence ID" value="NZ_CP104377.1"/>
</dbReference>
<dbReference type="Proteomes" id="UP001058290">
    <property type="component" value="Chromosome"/>
</dbReference>
<sequence>MANGSEIHPSTSLDGKLPAPLVRILVHHGIDTVEAVRKAYPLGLLAIKGIGLLRLRKIEKAFLPGQSYVPMHSRPKLPFVSGSCLNGSLPVAIVRALARGDITTPEQLRQAYPHELLKIRSLGEGSLREIERVYFPGQRYVPPGNGKIR</sequence>
<reference evidence="1" key="1">
    <citation type="submission" date="2022-09" db="EMBL/GenBank/DDBJ databases">
        <title>Bacterial diversity in gut of crayfish and pufferfish.</title>
        <authorList>
            <person name="Huang Y."/>
        </authorList>
    </citation>
    <scope>NUCLEOTIDE SEQUENCE</scope>
    <source>
        <strain evidence="1">PR12</strain>
    </source>
</reference>
<dbReference type="EMBL" id="CP104377">
    <property type="protein sequence ID" value="UXC16921.1"/>
    <property type="molecule type" value="Genomic_DNA"/>
</dbReference>
<name>A0ABY5ZY34_9BURK</name>
<dbReference type="SUPFAM" id="SSF47789">
    <property type="entry name" value="C-terminal domain of RNA polymerase alpha subunit"/>
    <property type="match status" value="1"/>
</dbReference>
<gene>
    <name evidence="1" type="ORF">N4T19_14475</name>
</gene>
<evidence type="ECO:0000313" key="2">
    <source>
        <dbReference type="Proteomes" id="UP001058290"/>
    </source>
</evidence>
<protein>
    <recommendedName>
        <fullName evidence="3">Helix-hairpin-helix domain-containing protein</fullName>
    </recommendedName>
</protein>
<keyword evidence="2" id="KW-1185">Reference proteome</keyword>
<proteinExistence type="predicted"/>
<organism evidence="1 2">
    <name type="scientific">Comamonas squillarum</name>
    <dbReference type="NCBI Taxonomy" id="2977320"/>
    <lineage>
        <taxon>Bacteria</taxon>
        <taxon>Pseudomonadati</taxon>
        <taxon>Pseudomonadota</taxon>
        <taxon>Betaproteobacteria</taxon>
        <taxon>Burkholderiales</taxon>
        <taxon>Comamonadaceae</taxon>
        <taxon>Comamonas</taxon>
    </lineage>
</organism>
<evidence type="ECO:0008006" key="3">
    <source>
        <dbReference type="Google" id="ProtNLM"/>
    </source>
</evidence>
<dbReference type="Gene3D" id="1.10.150.20">
    <property type="entry name" value="5' to 3' exonuclease, C-terminal subdomain"/>
    <property type="match status" value="1"/>
</dbReference>
<accession>A0ABY5ZY34</accession>